<protein>
    <recommendedName>
        <fullName evidence="1">DUF4470 domain-containing protein</fullName>
    </recommendedName>
</protein>
<dbReference type="Proteomes" id="UP000308730">
    <property type="component" value="Unassembled WGS sequence"/>
</dbReference>
<feature type="domain" description="DUF4470" evidence="1">
    <location>
        <begin position="212"/>
        <end position="286"/>
    </location>
</feature>
<name>A0A4S4MMU5_9APHY</name>
<organism evidence="2 3">
    <name type="scientific">Antrodiella citrinella</name>
    <dbReference type="NCBI Taxonomy" id="2447956"/>
    <lineage>
        <taxon>Eukaryota</taxon>
        <taxon>Fungi</taxon>
        <taxon>Dikarya</taxon>
        <taxon>Basidiomycota</taxon>
        <taxon>Agaricomycotina</taxon>
        <taxon>Agaricomycetes</taxon>
        <taxon>Polyporales</taxon>
        <taxon>Steccherinaceae</taxon>
        <taxon>Antrodiella</taxon>
    </lineage>
</organism>
<evidence type="ECO:0000313" key="2">
    <source>
        <dbReference type="EMBL" id="THH27274.1"/>
    </source>
</evidence>
<gene>
    <name evidence="2" type="ORF">EUX98_g6912</name>
</gene>
<evidence type="ECO:0000259" key="1">
    <source>
        <dbReference type="Pfam" id="PF14737"/>
    </source>
</evidence>
<dbReference type="OrthoDB" id="2423701at2759"/>
<reference evidence="2 3" key="1">
    <citation type="submission" date="2019-02" db="EMBL/GenBank/DDBJ databases">
        <title>Genome sequencing of the rare red list fungi Antrodiella citrinella (Flaviporus citrinellus).</title>
        <authorList>
            <person name="Buettner E."/>
            <person name="Kellner H."/>
        </authorList>
    </citation>
    <scope>NUCLEOTIDE SEQUENCE [LARGE SCALE GENOMIC DNA]</scope>
    <source>
        <strain evidence="2 3">DSM 108506</strain>
    </source>
</reference>
<accession>A0A4S4MMU5</accession>
<dbReference type="Pfam" id="PF14737">
    <property type="entry name" value="DUF4470"/>
    <property type="match status" value="1"/>
</dbReference>
<proteinExistence type="predicted"/>
<dbReference type="InterPro" id="IPR027974">
    <property type="entry name" value="DUF4470"/>
</dbReference>
<dbReference type="AlphaFoldDB" id="A0A4S4MMU5"/>
<dbReference type="SUPFAM" id="SSF48452">
    <property type="entry name" value="TPR-like"/>
    <property type="match status" value="1"/>
</dbReference>
<keyword evidence="3" id="KW-1185">Reference proteome</keyword>
<dbReference type="InterPro" id="IPR011990">
    <property type="entry name" value="TPR-like_helical_dom_sf"/>
</dbReference>
<comment type="caution">
    <text evidence="2">The sequence shown here is derived from an EMBL/GenBank/DDBJ whole genome shotgun (WGS) entry which is preliminary data.</text>
</comment>
<sequence>MAPKTATDLKAEGNEQFKAGRHAQAAALFAKAELLDPTDPVYPSNLSAALYENGQYTDAIQAILRSWLLLRANTTLKPELATRLFTRLGKALAQGIAGQQVGSAFLQETQLGIESLAHAVMKHALSSPEDAALLESVRAWPDLLEIHRQVDGRDEVVKEWLGRFSLISMIKKPPTSGLNYWAMGMDDVSSMLRGWDGHPHQMDLKTIPLDRLSKLSFLYAGVGDGRHVYTTIVDLHASYKKLSKERKDAMFLHITMLDLHPAMLARDMVILMLASQLGDDGIEEEDRLEIQAAAVYLWNGVALPSYCAERVRNVMQDLRDRMTDSPPRLPKWLIVAPESHAGILQHIMSWLTVRPEPVGPILDRHEYKNMQASLFASIKDPSMPASYRQLALKSFGDTRKRISDGLRKWSISEKKKYGMIDEDMPMAEAKRMSKELHEKWVDVLLESEMTGGTEDLWYGTMKVFLPPAALRVKHPGFDELILGFGYKKSIDQKLKRKVEKSIRASWETNRTYFAIDPKTKHSEQGYTDDTSTSMSSMKCIYDIVNDVVPGGYPDQGFGSVNYYFSLTMTYFDLLGKAIKCLEGHLRVESLAGDMLGEMAKMWFQNDASRPAAYPRKFTRAWLSNVPDYVGGPLNTAIYIVPQTDGSPEVGVSSNSFAATSAFRVLPDFDNEFCHTYTLLPFRELPRYLGCKAASQSAVFKCLTLVGLPLPRPLTELASRTELTTWLTRLLVNILIPGRSQDNPNRITLPNNLAAFLGLLIHLHRVGFPGHWLSDYLHVVLSGGMVTDIAPYEEKWPILLKDGKRRVKARKVRFDPWLGDFENILAVSHEGLPFALTLPPSFARTPDEIGVYSATVEMNMPLLSNAMHTRDPNMTLVFYKRQMGMNEHWLMTRIPDILNDIPWTPEHKCPAPGEIVILTAVEAFEREGGQYDGTRDEAGVLNNMEYRIVMKFIVAKKRCCVSKMYYKMSQ</sequence>
<evidence type="ECO:0000313" key="3">
    <source>
        <dbReference type="Proteomes" id="UP000308730"/>
    </source>
</evidence>
<dbReference type="EMBL" id="SGPM01000265">
    <property type="protein sequence ID" value="THH27274.1"/>
    <property type="molecule type" value="Genomic_DNA"/>
</dbReference>
<dbReference type="Gene3D" id="1.25.40.10">
    <property type="entry name" value="Tetratricopeptide repeat domain"/>
    <property type="match status" value="1"/>
</dbReference>